<name>A0A7S8C8Q4_9BACI</name>
<accession>A0A7S8C8Q4</accession>
<proteinExistence type="predicted"/>
<keyword evidence="3" id="KW-1185">Reference proteome</keyword>
<dbReference type="EMBL" id="CP049742">
    <property type="protein sequence ID" value="QPC45477.1"/>
    <property type="molecule type" value="Genomic_DNA"/>
</dbReference>
<evidence type="ECO:0000313" key="2">
    <source>
        <dbReference type="EMBL" id="QPC45477.1"/>
    </source>
</evidence>
<evidence type="ECO:0000256" key="1">
    <source>
        <dbReference type="SAM" id="Phobius"/>
    </source>
</evidence>
<organism evidence="2 3">
    <name type="scientific">Mangrovibacillus cuniculi</name>
    <dbReference type="NCBI Taxonomy" id="2593652"/>
    <lineage>
        <taxon>Bacteria</taxon>
        <taxon>Bacillati</taxon>
        <taxon>Bacillota</taxon>
        <taxon>Bacilli</taxon>
        <taxon>Bacillales</taxon>
        <taxon>Bacillaceae</taxon>
        <taxon>Mangrovibacillus</taxon>
    </lineage>
</organism>
<dbReference type="RefSeq" id="WP_239673692.1">
    <property type="nucleotide sequence ID" value="NZ_CP049742.1"/>
</dbReference>
<evidence type="ECO:0000313" key="3">
    <source>
        <dbReference type="Proteomes" id="UP000593626"/>
    </source>
</evidence>
<gene>
    <name evidence="2" type="ORF">G8O30_03940</name>
</gene>
<sequence length="91" mass="10352">MYRHYPMHYMRHAQQDQRFIGFGLLPFLAGGLGGFAVGSLLTNRPCCGPYGPYPYPQPYPYPVPTPYPMYQQGQMPGYPTVTENVNIYTGR</sequence>
<dbReference type="Proteomes" id="UP000593626">
    <property type="component" value="Chromosome"/>
</dbReference>
<keyword evidence="1" id="KW-0472">Membrane</keyword>
<keyword evidence="1" id="KW-1133">Transmembrane helix</keyword>
<keyword evidence="1" id="KW-0812">Transmembrane</keyword>
<dbReference type="AlphaFoldDB" id="A0A7S8C8Q4"/>
<dbReference type="KEGG" id="mcui:G8O30_03940"/>
<reference evidence="2 3" key="1">
    <citation type="submission" date="2019-07" db="EMBL/GenBank/DDBJ databases">
        <title>Genome sequence of 2 isolates from Red Sea Mangroves.</title>
        <authorList>
            <person name="Sefrji F."/>
            <person name="Michoud G."/>
            <person name="Merlino G."/>
            <person name="Daffonchio D."/>
        </authorList>
    </citation>
    <scope>NUCLEOTIDE SEQUENCE [LARGE SCALE GENOMIC DNA]</scope>
    <source>
        <strain evidence="2 3">R1DC41</strain>
    </source>
</reference>
<feature type="transmembrane region" description="Helical" evidence="1">
    <location>
        <begin position="20"/>
        <end position="41"/>
    </location>
</feature>
<protein>
    <submittedName>
        <fullName evidence="2">Uncharacterized protein</fullName>
    </submittedName>
</protein>